<dbReference type="EMBL" id="DS547093">
    <property type="protein sequence ID" value="EDR13808.1"/>
    <property type="molecule type" value="Genomic_DNA"/>
</dbReference>
<organism evidence="2">
    <name type="scientific">Laccaria bicolor (strain S238N-H82 / ATCC MYA-4686)</name>
    <name type="common">Bicoloured deceiver</name>
    <name type="synonym">Laccaria laccata var. bicolor</name>
    <dbReference type="NCBI Taxonomy" id="486041"/>
    <lineage>
        <taxon>Eukaryota</taxon>
        <taxon>Fungi</taxon>
        <taxon>Dikarya</taxon>
        <taxon>Basidiomycota</taxon>
        <taxon>Agaricomycotina</taxon>
        <taxon>Agaricomycetes</taxon>
        <taxon>Agaricomycetidae</taxon>
        <taxon>Agaricales</taxon>
        <taxon>Agaricineae</taxon>
        <taxon>Hydnangiaceae</taxon>
        <taxon>Laccaria</taxon>
    </lineage>
</organism>
<name>B0CVU8_LACBS</name>
<sequence length="53" mass="6050">MLNTLQREGAAFFRLAKACMEKERRMNLTRGQSQCRCGIKSESKSSAMFCRTS</sequence>
<protein>
    <submittedName>
        <fullName evidence="1">Predicted protein</fullName>
    </submittedName>
</protein>
<gene>
    <name evidence="1" type="ORF">LACBIDRAFT_309219</name>
</gene>
<dbReference type="OrthoDB" id="3205748at2759"/>
<dbReference type="GeneID" id="6071396"/>
<dbReference type="HOGENOM" id="CLU_3069071_0_0_1"/>
<dbReference type="InParanoid" id="B0CVU8"/>
<dbReference type="Proteomes" id="UP000001194">
    <property type="component" value="Unassembled WGS sequence"/>
</dbReference>
<proteinExistence type="predicted"/>
<dbReference type="RefSeq" id="XP_001876306.1">
    <property type="nucleotide sequence ID" value="XM_001876271.1"/>
</dbReference>
<dbReference type="AlphaFoldDB" id="B0CVU8"/>
<evidence type="ECO:0000313" key="2">
    <source>
        <dbReference type="Proteomes" id="UP000001194"/>
    </source>
</evidence>
<reference evidence="1 2" key="1">
    <citation type="journal article" date="2008" name="Nature">
        <title>The genome of Laccaria bicolor provides insights into mycorrhizal symbiosis.</title>
        <authorList>
            <person name="Martin F."/>
            <person name="Aerts A."/>
            <person name="Ahren D."/>
            <person name="Brun A."/>
            <person name="Danchin E.G.J."/>
            <person name="Duchaussoy F."/>
            <person name="Gibon J."/>
            <person name="Kohler A."/>
            <person name="Lindquist E."/>
            <person name="Pereda V."/>
            <person name="Salamov A."/>
            <person name="Shapiro H.J."/>
            <person name="Wuyts J."/>
            <person name="Blaudez D."/>
            <person name="Buee M."/>
            <person name="Brokstein P."/>
            <person name="Canbaeck B."/>
            <person name="Cohen D."/>
            <person name="Courty P.E."/>
            <person name="Coutinho P.M."/>
            <person name="Delaruelle C."/>
            <person name="Detter J.C."/>
            <person name="Deveau A."/>
            <person name="DiFazio S."/>
            <person name="Duplessis S."/>
            <person name="Fraissinet-Tachet L."/>
            <person name="Lucic E."/>
            <person name="Frey-Klett P."/>
            <person name="Fourrey C."/>
            <person name="Feussner I."/>
            <person name="Gay G."/>
            <person name="Grimwood J."/>
            <person name="Hoegger P.J."/>
            <person name="Jain P."/>
            <person name="Kilaru S."/>
            <person name="Labbe J."/>
            <person name="Lin Y.C."/>
            <person name="Legue V."/>
            <person name="Le Tacon F."/>
            <person name="Marmeisse R."/>
            <person name="Melayah D."/>
            <person name="Montanini B."/>
            <person name="Muratet M."/>
            <person name="Nehls U."/>
            <person name="Niculita-Hirzel H."/>
            <person name="Oudot-Le Secq M.P."/>
            <person name="Peter M."/>
            <person name="Quesneville H."/>
            <person name="Rajashekar B."/>
            <person name="Reich M."/>
            <person name="Rouhier N."/>
            <person name="Schmutz J."/>
            <person name="Yin T."/>
            <person name="Chalot M."/>
            <person name="Henrissat B."/>
            <person name="Kuees U."/>
            <person name="Lucas S."/>
            <person name="Van de Peer Y."/>
            <person name="Podila G.K."/>
            <person name="Polle A."/>
            <person name="Pukkila P.J."/>
            <person name="Richardson P.M."/>
            <person name="Rouze P."/>
            <person name="Sanders I.R."/>
            <person name="Stajich J.E."/>
            <person name="Tunlid A."/>
            <person name="Tuskan G."/>
            <person name="Grigoriev I.V."/>
        </authorList>
    </citation>
    <scope>NUCLEOTIDE SEQUENCE [LARGE SCALE GENOMIC DNA]</scope>
    <source>
        <strain evidence="2">S238N-H82 / ATCC MYA-4686</strain>
    </source>
</reference>
<accession>B0CVU8</accession>
<evidence type="ECO:0000313" key="1">
    <source>
        <dbReference type="EMBL" id="EDR13808.1"/>
    </source>
</evidence>
<keyword evidence="2" id="KW-1185">Reference proteome</keyword>
<dbReference type="KEGG" id="lbc:LACBIDRAFT_309219"/>